<protein>
    <submittedName>
        <fullName evidence="1">Uncharacterized protein</fullName>
    </submittedName>
</protein>
<dbReference type="Proteomes" id="UP000494329">
    <property type="component" value="Unassembled WGS sequence"/>
</dbReference>
<name>A0A6J5E6V4_9BURK</name>
<dbReference type="EMBL" id="CADIKF010000028">
    <property type="protein sequence ID" value="CAB3761304.1"/>
    <property type="molecule type" value="Genomic_DNA"/>
</dbReference>
<reference evidence="1 2" key="1">
    <citation type="submission" date="2020-04" db="EMBL/GenBank/DDBJ databases">
        <authorList>
            <person name="De Canck E."/>
        </authorList>
    </citation>
    <scope>NUCLEOTIDE SEQUENCE [LARGE SCALE GENOMIC DNA]</scope>
    <source>
        <strain evidence="1 2">LMG 29739</strain>
    </source>
</reference>
<proteinExistence type="predicted"/>
<dbReference type="AlphaFoldDB" id="A0A6J5E6V4"/>
<organism evidence="1 2">
    <name type="scientific">Paraburkholderia solisilvae</name>
    <dbReference type="NCBI Taxonomy" id="624376"/>
    <lineage>
        <taxon>Bacteria</taxon>
        <taxon>Pseudomonadati</taxon>
        <taxon>Pseudomonadota</taxon>
        <taxon>Betaproteobacteria</taxon>
        <taxon>Burkholderiales</taxon>
        <taxon>Burkholderiaceae</taxon>
        <taxon>Paraburkholderia</taxon>
    </lineage>
</organism>
<evidence type="ECO:0000313" key="2">
    <source>
        <dbReference type="Proteomes" id="UP000494329"/>
    </source>
</evidence>
<evidence type="ECO:0000313" key="1">
    <source>
        <dbReference type="EMBL" id="CAB3761304.1"/>
    </source>
</evidence>
<keyword evidence="2" id="KW-1185">Reference proteome</keyword>
<sequence>MASPRVNVNVPVFGVAISLSMRGAHRRTVVNPLRAGASCFNREGPLASHGQVREGLLRFARNLYRPVTTHVVFNSAKQNDLHSRRPCLHADLSFFLFNGVGRAARGIDHACEDSLCR</sequence>
<accession>A0A6J5E6V4</accession>
<gene>
    <name evidence="1" type="ORF">LMG29739_03596</name>
</gene>